<reference evidence="3" key="2">
    <citation type="submission" date="2015-06" db="UniProtKB">
        <authorList>
            <consortium name="EnsemblProtists"/>
        </authorList>
    </citation>
    <scope>IDENTIFICATION</scope>
    <source>
        <strain evidence="3">Emoy2</strain>
    </source>
</reference>
<proteinExistence type="predicted"/>
<evidence type="ECO:0000313" key="4">
    <source>
        <dbReference type="Proteomes" id="UP000011713"/>
    </source>
</evidence>
<accession>M4BML4</accession>
<dbReference type="Gene3D" id="3.40.50.1000">
    <property type="entry name" value="HAD superfamily/HAD-like"/>
    <property type="match status" value="1"/>
</dbReference>
<dbReference type="AlphaFoldDB" id="M4BML4"/>
<dbReference type="SUPFAM" id="SSF82704">
    <property type="entry name" value="AlbA-like"/>
    <property type="match status" value="1"/>
</dbReference>
<evidence type="ECO:0000256" key="1">
    <source>
        <dbReference type="PIRSR" id="PIRSR610708-1"/>
    </source>
</evidence>
<feature type="active site" description="Proton donor" evidence="1">
    <location>
        <position position="26"/>
    </location>
</feature>
<sequence>MTTTTTTAAPYRRSSSDRPILIVDVDHTLTDLLAGLMAWQEAERETNKKDEAEEEKETVSDSGTRCWDRSDVETKRRLFYGSKHFEMKLDAVEGAVEVLKPLRSVFSLVAITDRPRSVEKQTREWLDHHFAGVFDKLVFVDGDSPEHLVARKKELYDDLKVKVAVASDLAELTEAAKDVDRVIVVGSVPWTKAATASQSSLIQVTDWSAAREIFDQLVKELDLQPLNKVFAGPRLARYTDDLVTVSMRKPAANPREWWNAVVVFYANIISSKFTVQKQEIVRLQASEAAITAAVQVAEILRTQSCAIPTKITTRYALNRSKDRGGYRVPKIELVLQRVVPSP</sequence>
<evidence type="ECO:0000256" key="2">
    <source>
        <dbReference type="SAM" id="MobiDB-lite"/>
    </source>
</evidence>
<feature type="region of interest" description="Disordered" evidence="2">
    <location>
        <begin position="44"/>
        <end position="66"/>
    </location>
</feature>
<dbReference type="InterPro" id="IPR036412">
    <property type="entry name" value="HAD-like_sf"/>
</dbReference>
<name>M4BML4_HYAAE</name>
<dbReference type="VEuPathDB" id="FungiDB:HpaG807651"/>
<protein>
    <submittedName>
        <fullName evidence="3">Uncharacterized protein</fullName>
    </submittedName>
</protein>
<dbReference type="GO" id="GO:0008253">
    <property type="term" value="F:5'-nucleotidase activity"/>
    <property type="evidence" value="ECO:0007669"/>
    <property type="project" value="InterPro"/>
</dbReference>
<dbReference type="EMBL" id="JH598426">
    <property type="status" value="NOT_ANNOTATED_CDS"/>
    <property type="molecule type" value="Genomic_DNA"/>
</dbReference>
<dbReference type="SUPFAM" id="SSF56784">
    <property type="entry name" value="HAD-like"/>
    <property type="match status" value="1"/>
</dbReference>
<dbReference type="InterPro" id="IPR036882">
    <property type="entry name" value="Alba-like_dom_sf"/>
</dbReference>
<keyword evidence="4" id="KW-1185">Reference proteome</keyword>
<dbReference type="PANTHER" id="PTHR35134:SF2">
    <property type="entry name" value="NUCLEOTIDASE YQFW-RELATED"/>
    <property type="match status" value="1"/>
</dbReference>
<dbReference type="eggNOG" id="ENOG502RB6A">
    <property type="taxonomic scope" value="Eukaryota"/>
</dbReference>
<dbReference type="EnsemblProtists" id="HpaT807651">
    <property type="protein sequence ID" value="HpaP807651"/>
    <property type="gene ID" value="HpaG807651"/>
</dbReference>
<feature type="active site" description="Nucleophile" evidence="1">
    <location>
        <position position="24"/>
    </location>
</feature>
<dbReference type="InParanoid" id="M4BML4"/>
<dbReference type="InterPro" id="IPR052419">
    <property type="entry name" value="5_3-deoxyribonucleotidase-like"/>
</dbReference>
<dbReference type="HOGENOM" id="CLU_889913_0_0_1"/>
<evidence type="ECO:0000313" key="3">
    <source>
        <dbReference type="EnsemblProtists" id="HpaP807651"/>
    </source>
</evidence>
<dbReference type="PANTHER" id="PTHR35134">
    <property type="entry name" value="NUCLEOTIDASE YQFW-RELATED"/>
    <property type="match status" value="1"/>
</dbReference>
<dbReference type="InterPro" id="IPR023214">
    <property type="entry name" value="HAD_sf"/>
</dbReference>
<dbReference type="GO" id="GO:0003676">
    <property type="term" value="F:nucleic acid binding"/>
    <property type="evidence" value="ECO:0007669"/>
    <property type="project" value="InterPro"/>
</dbReference>
<dbReference type="Proteomes" id="UP000011713">
    <property type="component" value="Unassembled WGS sequence"/>
</dbReference>
<reference evidence="4" key="1">
    <citation type="journal article" date="2010" name="Science">
        <title>Signatures of adaptation to obligate biotrophy in the Hyaloperonospora arabidopsidis genome.</title>
        <authorList>
            <person name="Baxter L."/>
            <person name="Tripathy S."/>
            <person name="Ishaque N."/>
            <person name="Boot N."/>
            <person name="Cabral A."/>
            <person name="Kemen E."/>
            <person name="Thines M."/>
            <person name="Ah-Fong A."/>
            <person name="Anderson R."/>
            <person name="Badejoko W."/>
            <person name="Bittner-Eddy P."/>
            <person name="Boore J.L."/>
            <person name="Chibucos M.C."/>
            <person name="Coates M."/>
            <person name="Dehal P."/>
            <person name="Delehaunty K."/>
            <person name="Dong S."/>
            <person name="Downton P."/>
            <person name="Dumas B."/>
            <person name="Fabro G."/>
            <person name="Fronick C."/>
            <person name="Fuerstenberg S.I."/>
            <person name="Fulton L."/>
            <person name="Gaulin E."/>
            <person name="Govers F."/>
            <person name="Hughes L."/>
            <person name="Humphray S."/>
            <person name="Jiang R.H."/>
            <person name="Judelson H."/>
            <person name="Kamoun S."/>
            <person name="Kyung K."/>
            <person name="Meijer H."/>
            <person name="Minx P."/>
            <person name="Morris P."/>
            <person name="Nelson J."/>
            <person name="Phuntumart V."/>
            <person name="Qutob D."/>
            <person name="Rehmany A."/>
            <person name="Rougon-Cardoso A."/>
            <person name="Ryden P."/>
            <person name="Torto-Alalibo T."/>
            <person name="Studholme D."/>
            <person name="Wang Y."/>
            <person name="Win J."/>
            <person name="Wood J."/>
            <person name="Clifton S.W."/>
            <person name="Rogers J."/>
            <person name="Van den Ackerveken G."/>
            <person name="Jones J.D."/>
            <person name="McDowell J.M."/>
            <person name="Beynon J."/>
            <person name="Tyler B.M."/>
        </authorList>
    </citation>
    <scope>NUCLEOTIDE SEQUENCE [LARGE SCALE GENOMIC DNA]</scope>
    <source>
        <strain evidence="4">Emoy2</strain>
    </source>
</reference>
<dbReference type="Gene3D" id="3.30.110.20">
    <property type="entry name" value="Alba-like domain"/>
    <property type="match status" value="1"/>
</dbReference>
<dbReference type="Pfam" id="PF06941">
    <property type="entry name" value="NT5C"/>
    <property type="match status" value="1"/>
</dbReference>
<dbReference type="InterPro" id="IPR010708">
    <property type="entry name" value="5'(3')-deoxyribonucleotidase"/>
</dbReference>
<dbReference type="GO" id="GO:0009264">
    <property type="term" value="P:deoxyribonucleotide catabolic process"/>
    <property type="evidence" value="ECO:0007669"/>
    <property type="project" value="InterPro"/>
</dbReference>
<dbReference type="OMA" id="WTSVWGG"/>
<organism evidence="3 4">
    <name type="scientific">Hyaloperonospora arabidopsidis (strain Emoy2)</name>
    <name type="common">Downy mildew agent</name>
    <name type="synonym">Peronospora arabidopsidis</name>
    <dbReference type="NCBI Taxonomy" id="559515"/>
    <lineage>
        <taxon>Eukaryota</taxon>
        <taxon>Sar</taxon>
        <taxon>Stramenopiles</taxon>
        <taxon>Oomycota</taxon>
        <taxon>Peronosporomycetes</taxon>
        <taxon>Peronosporales</taxon>
        <taxon>Peronosporaceae</taxon>
        <taxon>Hyaloperonospora</taxon>
    </lineage>
</organism>